<feature type="compositionally biased region" description="Basic and acidic residues" evidence="1">
    <location>
        <begin position="363"/>
        <end position="377"/>
    </location>
</feature>
<feature type="compositionally biased region" description="Basic and acidic residues" evidence="1">
    <location>
        <begin position="653"/>
        <end position="669"/>
    </location>
</feature>
<organism evidence="3 4">
    <name type="scientific">Ascaris lumbricoides</name>
    <name type="common">Giant roundworm</name>
    <dbReference type="NCBI Taxonomy" id="6252"/>
    <lineage>
        <taxon>Eukaryota</taxon>
        <taxon>Metazoa</taxon>
        <taxon>Ecdysozoa</taxon>
        <taxon>Nematoda</taxon>
        <taxon>Chromadorea</taxon>
        <taxon>Rhabditida</taxon>
        <taxon>Spirurina</taxon>
        <taxon>Ascaridomorpha</taxon>
        <taxon>Ascaridoidea</taxon>
        <taxon>Ascarididae</taxon>
        <taxon>Ascaris</taxon>
    </lineage>
</organism>
<feature type="compositionally biased region" description="Basic and acidic residues" evidence="1">
    <location>
        <begin position="918"/>
        <end position="946"/>
    </location>
</feature>
<keyword evidence="3" id="KW-1185">Reference proteome</keyword>
<feature type="region of interest" description="Disordered" evidence="1">
    <location>
        <begin position="794"/>
        <end position="894"/>
    </location>
</feature>
<evidence type="ECO:0000313" key="4">
    <source>
        <dbReference type="WBParaSite" id="ALUE_0000350501-mRNA-1"/>
    </source>
</evidence>
<feature type="compositionally biased region" description="Low complexity" evidence="1">
    <location>
        <begin position="830"/>
        <end position="839"/>
    </location>
</feature>
<feature type="compositionally biased region" description="Polar residues" evidence="1">
    <location>
        <begin position="341"/>
        <end position="353"/>
    </location>
</feature>
<dbReference type="WBParaSite" id="ALUE_0000350501-mRNA-1">
    <property type="protein sequence ID" value="ALUE_0000350501-mRNA-1"/>
    <property type="gene ID" value="ALUE_0000350501"/>
</dbReference>
<keyword evidence="2" id="KW-0732">Signal</keyword>
<feature type="region of interest" description="Disordered" evidence="1">
    <location>
        <begin position="906"/>
        <end position="946"/>
    </location>
</feature>
<protein>
    <submittedName>
        <fullName evidence="4">Uncharacterized protein</fullName>
    </submittedName>
</protein>
<feature type="compositionally biased region" description="Basic and acidic residues" evidence="1">
    <location>
        <begin position="710"/>
        <end position="722"/>
    </location>
</feature>
<evidence type="ECO:0000256" key="1">
    <source>
        <dbReference type="SAM" id="MobiDB-lite"/>
    </source>
</evidence>
<evidence type="ECO:0000313" key="3">
    <source>
        <dbReference type="Proteomes" id="UP000036681"/>
    </source>
</evidence>
<feature type="chain" id="PRO_5039935386" evidence="2">
    <location>
        <begin position="22"/>
        <end position="1585"/>
    </location>
</feature>
<feature type="compositionally biased region" description="Basic and acidic residues" evidence="1">
    <location>
        <begin position="527"/>
        <end position="539"/>
    </location>
</feature>
<feature type="compositionally biased region" description="Low complexity" evidence="1">
    <location>
        <begin position="566"/>
        <end position="594"/>
    </location>
</feature>
<feature type="region of interest" description="Disordered" evidence="1">
    <location>
        <begin position="566"/>
        <end position="604"/>
    </location>
</feature>
<evidence type="ECO:0000256" key="2">
    <source>
        <dbReference type="SAM" id="SignalP"/>
    </source>
</evidence>
<feature type="region of interest" description="Disordered" evidence="1">
    <location>
        <begin position="621"/>
        <end position="722"/>
    </location>
</feature>
<feature type="compositionally biased region" description="Basic and acidic residues" evidence="1">
    <location>
        <begin position="416"/>
        <end position="425"/>
    </location>
</feature>
<name>A0A9J2P123_ASCLU</name>
<dbReference type="Proteomes" id="UP000036681">
    <property type="component" value="Unplaced"/>
</dbReference>
<feature type="compositionally biased region" description="Basic residues" evidence="1">
    <location>
        <begin position="432"/>
        <end position="445"/>
    </location>
</feature>
<proteinExistence type="predicted"/>
<feature type="signal peptide" evidence="2">
    <location>
        <begin position="1"/>
        <end position="21"/>
    </location>
</feature>
<reference evidence="4" key="1">
    <citation type="submission" date="2023-03" db="UniProtKB">
        <authorList>
            <consortium name="WormBaseParasite"/>
        </authorList>
    </citation>
    <scope>IDENTIFICATION</scope>
</reference>
<feature type="region of interest" description="Disordered" evidence="1">
    <location>
        <begin position="341"/>
        <end position="384"/>
    </location>
</feature>
<sequence>MSVRWAQTVFHITLFPTVLFVAPVDVGRQRVLRACVPQAFFASSSDWFKEVSTSAQERVHLGKKKKSSVGCWRGWASGDKVIYSDSSQEPCRGWSCAQSAAQSHQGIETTRRNVDLVELFEAQVSTSLAIVYVFGLIFTHRLDLLLRGQDSERRHEPPNDLVRLGREGNVNIDRYNLLRPPTPSVRRSSTSATPRPTTPSFSIVMFRRRTLLWDNFFFFIEVEWYSEQAAWGGEEMIKASKSILRNAGEPVYLWSYAKRRHQSSNDRSESESDSSGFDINTSLCRNSWMEDDYPGLQGATGRDPVVVASSNSFSTSAGRCDVKLFLEMRFFSYQVPLSRHPSSARSESVQVRSGKNRGHVIRSQRDAHEKNKEKSRVENLGPSKLAAFRGHTRLSDELAVENTRRESFQWNCLRVETSHEREKSRTPTRAVSKSHVKRGRRKSPRSRAASGAHEEHNNNTARSPARRKSATRDGMNKSPKNRSRARNDAQSKSTARRGRSETVLNHATSKTRRRSRTRSVQRCTTRLGDESPLGRKREASANSGNSRLRAIDDSQTCTNDRVVVNRSRNRTSRSVGRGKTAGTAAGRTRGRSSGNPVQGRAAVRHQSGETFYRDASNLVTHHSKGQHTHGSISVAASRSFRERSAPGGSSRPSEFRETIAERTMLNDRTPRRRQRHEYDEQLDEQSGGREKIGGKRCYVKSGSELESGEGSEKSSTAEKTDGSLRVKGVEIEIVNEFVVFDRELAQDKYFFRKVFERVWQSCEVVWRERKMALLKGDIELGLRHCTSLSCTDMASSVKTHQPRSDETEKQLGTLSSQKCKRVRRHSKVDASSPAASLARSRLKASSGRRTRSRTERANGGNDSISLTPRLGRSTSRTDRSAANESSMVRSVRSAAGCCSRLENEEVVEGKSKANARPKRVDGEGGVEHRSGTKRPPDGEDCKDDISHRRSDQCLLAKEEVSVGRDLRRKSHFTEARERFLKQVQQAALAEETAKSRFYVVQDGAETRKWCEEGCKHRQIKRSAALSPILRYQPQIPGSLVGKQFRDKSVNEVPHATTALKDPRRAPRRLYIESQPASAGGDVGSVLTKPEQSLAKNKEEISNEEQKKIGRICFNGVQAISSGTEDKTMSKCAHSIATLDEFLRVQLMHGSNVPSLRQLRSTEMDSLQYLVSPHGLNIWSPVAPLNAMANPSYHPWDVTLELASHAGRMPKRECRPCLNHGEVVDAHAGLRCPQRRCECGKSDNTNGNIEERKFYMTVLARMSNVIVLRRSFYLEMCAAVVHKLIGCFKETEQTGVTSEEGVELLHESVPEAVLGSRLVQSSEASTSTSAAADPVSEIERSKAVVGCAEDRVELGPMDLAVEQNSPARSWSAEEATFAASSAPIIPSKLMSDRSKSFMIRSILGNQRDAGNGTQEAVGTLEAALMGPQLPQNMPAFQEAASGGPEFNSFQTPVPPLPLLPPSLSPSAFQPKSTQWQERSCPAGASEYSQPSPFYPGKYSRCVACVHDPTRHDWTWGQPELVRDKRFYGFFFFVCYVSPYIRVYTNSRRAVFDAHNHASSSSSYADAAAAATTAATAATTPALAAAL</sequence>
<feature type="compositionally biased region" description="Basic residues" evidence="1">
    <location>
        <begin position="509"/>
        <end position="519"/>
    </location>
</feature>
<accession>A0A9J2P123</accession>
<feature type="compositionally biased region" description="Basic residues" evidence="1">
    <location>
        <begin position="840"/>
        <end position="851"/>
    </location>
</feature>
<feature type="region of interest" description="Disordered" evidence="1">
    <location>
        <begin position="416"/>
        <end position="549"/>
    </location>
</feature>